<evidence type="ECO:0000313" key="2">
    <source>
        <dbReference type="Proteomes" id="UP000583454"/>
    </source>
</evidence>
<dbReference type="RefSeq" id="WP_183572843.1">
    <property type="nucleotide sequence ID" value="NZ_JACHOP010000025.1"/>
</dbReference>
<evidence type="ECO:0008006" key="3">
    <source>
        <dbReference type="Google" id="ProtNLM"/>
    </source>
</evidence>
<evidence type="ECO:0000313" key="1">
    <source>
        <dbReference type="EMBL" id="MBB5759622.1"/>
    </source>
</evidence>
<proteinExistence type="predicted"/>
<name>A0A840ZN38_9HYPH</name>
<organism evidence="1 2">
    <name type="scientific">Methylorubrum rhodinum</name>
    <dbReference type="NCBI Taxonomy" id="29428"/>
    <lineage>
        <taxon>Bacteria</taxon>
        <taxon>Pseudomonadati</taxon>
        <taxon>Pseudomonadota</taxon>
        <taxon>Alphaproteobacteria</taxon>
        <taxon>Hyphomicrobiales</taxon>
        <taxon>Methylobacteriaceae</taxon>
        <taxon>Methylorubrum</taxon>
    </lineage>
</organism>
<protein>
    <recommendedName>
        <fullName evidence="3">Apea-like HEPN domain-containing protein</fullName>
    </recommendedName>
</protein>
<dbReference type="AlphaFoldDB" id="A0A840ZN38"/>
<dbReference type="Proteomes" id="UP000583454">
    <property type="component" value="Unassembled WGS sequence"/>
</dbReference>
<keyword evidence="2" id="KW-1185">Reference proteome</keyword>
<accession>A0A840ZN38</accession>
<dbReference type="EMBL" id="JACHOP010000025">
    <property type="protein sequence ID" value="MBB5759622.1"/>
    <property type="molecule type" value="Genomic_DNA"/>
</dbReference>
<reference evidence="1 2" key="1">
    <citation type="submission" date="2020-08" db="EMBL/GenBank/DDBJ databases">
        <title>Genomic Encyclopedia of Type Strains, Phase IV (KMG-IV): sequencing the most valuable type-strain genomes for metagenomic binning, comparative biology and taxonomic classification.</title>
        <authorList>
            <person name="Goeker M."/>
        </authorList>
    </citation>
    <scope>NUCLEOTIDE SEQUENCE [LARGE SCALE GENOMIC DNA]</scope>
    <source>
        <strain evidence="1 2">DSM 2163</strain>
    </source>
</reference>
<comment type="caution">
    <text evidence="1">The sequence shown here is derived from an EMBL/GenBank/DDBJ whole genome shotgun (WGS) entry which is preliminary data.</text>
</comment>
<sequence length="417" mass="48136">MDTSAKTADYKVEAAKNLQEVLDSLSAIFEFIDDRVGWPSDLLEKGTFEIVFSLKFTPALDDHIKDDAVWHVLNECAKSNNFTTKYFMQRMRSYLREFTNKAPSSLVAILQVNRMAYMSFPRFTHSIDGDIKFSANLKKADQLALAKHNSNKLTLGLHDDFIFATTNIQATDHRLAIDRADRKFKYGLGVLNLVYRGYGVTKRFGYPNAPIGSFLSASSIFIVDRKRRKIGSYFSDNNFPRNFKRNFTYRDEFDDDASKFAARYIKQLNKIDFKDKFVQSVILFQEGLEAPSVDLALLKFWTGIEIICSKDSKEESKKIIERASSIFKNPTYIYKRLSFMQDFRNKIVHKGTSGDHALLCAQYGSIILAELIRFCLFNKHKFYHHEQIINYMSMPMNQADLNNMMNLAKKRLASLPK</sequence>
<gene>
    <name evidence="1" type="ORF">HNR00_004356</name>
</gene>